<protein>
    <submittedName>
        <fullName evidence="1">DUF6428 family protein</fullName>
    </submittedName>
</protein>
<evidence type="ECO:0000313" key="2">
    <source>
        <dbReference type="Proteomes" id="UP001610063"/>
    </source>
</evidence>
<reference evidence="1 2" key="1">
    <citation type="journal article" date="2013" name="Int. J. Syst. Evol. Microbiol.">
        <title>Marinoscillum luteum sp. nov., isolated from marine sediment.</title>
        <authorList>
            <person name="Cha I.T."/>
            <person name="Park S.J."/>
            <person name="Kim S.J."/>
            <person name="Kim J.G."/>
            <person name="Jung M.Y."/>
            <person name="Shin K.S."/>
            <person name="Kwon K.K."/>
            <person name="Yang S.H."/>
            <person name="Seo Y.S."/>
            <person name="Rhee S.K."/>
        </authorList>
    </citation>
    <scope>NUCLEOTIDE SEQUENCE [LARGE SCALE GENOMIC DNA]</scope>
    <source>
        <strain evidence="1 2">KCTC 23939</strain>
    </source>
</reference>
<evidence type="ECO:0000313" key="1">
    <source>
        <dbReference type="EMBL" id="MFH6983608.1"/>
    </source>
</evidence>
<dbReference type="Pfam" id="PF20001">
    <property type="entry name" value="DUF6428"/>
    <property type="match status" value="1"/>
</dbReference>
<accession>A0ABW7N7M5</accession>
<comment type="caution">
    <text evidence="1">The sequence shown here is derived from an EMBL/GenBank/DDBJ whole genome shotgun (WGS) entry which is preliminary data.</text>
</comment>
<proteinExistence type="predicted"/>
<keyword evidence="2" id="KW-1185">Reference proteome</keyword>
<dbReference type="Proteomes" id="UP001610063">
    <property type="component" value="Unassembled WGS sequence"/>
</dbReference>
<gene>
    <name evidence="1" type="ORF">ACHKAR_09170</name>
</gene>
<dbReference type="InterPro" id="IPR045534">
    <property type="entry name" value="DUF6428"/>
</dbReference>
<dbReference type="RefSeq" id="WP_395417158.1">
    <property type="nucleotide sequence ID" value="NZ_JBIPKE010000015.1"/>
</dbReference>
<sequence length="156" mass="17324">MKLSEIKSALSEIQEVKFRLPNGKYVPSHFHVTEVGSIQKHFIDCGGTVRKETVVNFQLFTAADYDHRLSAQKLHAIIELSEKHLGLEDSDIEVEHQGETIGKYGLEFQNGSFQLTNKQTDCLAKEKCGIPVEKPKIRISSFAAQENACTPGSGCC</sequence>
<name>A0ABW7N7M5_9BACT</name>
<organism evidence="1 2">
    <name type="scientific">Marinoscillum luteum</name>
    <dbReference type="NCBI Taxonomy" id="861051"/>
    <lineage>
        <taxon>Bacteria</taxon>
        <taxon>Pseudomonadati</taxon>
        <taxon>Bacteroidota</taxon>
        <taxon>Cytophagia</taxon>
        <taxon>Cytophagales</taxon>
        <taxon>Reichenbachiellaceae</taxon>
        <taxon>Marinoscillum</taxon>
    </lineage>
</organism>
<dbReference type="EMBL" id="JBIPKE010000015">
    <property type="protein sequence ID" value="MFH6983608.1"/>
    <property type="molecule type" value="Genomic_DNA"/>
</dbReference>